<sequence>MLLDNFIVQGFKRLFPTRYKIRGNCKQCGKCCEEILLRGTNRQINNPFFRNIAIRWISWLYGFYLLYVDYERNYLAFSCSHRGEDGKCKNYFLRPPICRNYPLLDYFEEPKFLPWCSFCK</sequence>
<evidence type="ECO:0000313" key="1">
    <source>
        <dbReference type="EMBL" id="OGC21750.1"/>
    </source>
</evidence>
<proteinExistence type="predicted"/>
<dbReference type="EMBL" id="MEUB01000036">
    <property type="protein sequence ID" value="OGC21750.1"/>
    <property type="molecule type" value="Genomic_DNA"/>
</dbReference>
<name>A0A1F4SMW6_UNCSA</name>
<dbReference type="Proteomes" id="UP000178417">
    <property type="component" value="Unassembled WGS sequence"/>
</dbReference>
<evidence type="ECO:0000313" key="2">
    <source>
        <dbReference type="Proteomes" id="UP000178417"/>
    </source>
</evidence>
<protein>
    <submittedName>
        <fullName evidence="1">Uncharacterized protein</fullName>
    </submittedName>
</protein>
<accession>A0A1F4SMW6</accession>
<reference evidence="1 2" key="1">
    <citation type="journal article" date="2016" name="Nat. Commun.">
        <title>Thousands of microbial genomes shed light on interconnected biogeochemical processes in an aquifer system.</title>
        <authorList>
            <person name="Anantharaman K."/>
            <person name="Brown C.T."/>
            <person name="Hug L.A."/>
            <person name="Sharon I."/>
            <person name="Castelle C.J."/>
            <person name="Probst A.J."/>
            <person name="Thomas B.C."/>
            <person name="Singh A."/>
            <person name="Wilkins M.J."/>
            <person name="Karaoz U."/>
            <person name="Brodie E.L."/>
            <person name="Williams K.H."/>
            <person name="Hubbard S.S."/>
            <person name="Banfield J.F."/>
        </authorList>
    </citation>
    <scope>NUCLEOTIDE SEQUENCE [LARGE SCALE GENOMIC DNA]</scope>
</reference>
<organism evidence="1 2">
    <name type="scientific">candidate division WOR-1 bacterium RIFOXYB2_FULL_37_13</name>
    <dbReference type="NCBI Taxonomy" id="1802579"/>
    <lineage>
        <taxon>Bacteria</taxon>
        <taxon>Bacillati</taxon>
        <taxon>Saganbacteria</taxon>
    </lineage>
</organism>
<dbReference type="AlphaFoldDB" id="A0A1F4SMW6"/>
<dbReference type="STRING" id="1802579.A2310_00390"/>
<comment type="caution">
    <text evidence="1">The sequence shown here is derived from an EMBL/GenBank/DDBJ whole genome shotgun (WGS) entry which is preliminary data.</text>
</comment>
<gene>
    <name evidence="1" type="ORF">A2310_00390</name>
</gene>